<dbReference type="GO" id="GO:0016301">
    <property type="term" value="F:kinase activity"/>
    <property type="evidence" value="ECO:0007669"/>
    <property type="project" value="UniProtKB-KW"/>
</dbReference>
<dbReference type="CDD" id="cd06225">
    <property type="entry name" value="HAMP"/>
    <property type="match status" value="1"/>
</dbReference>
<protein>
    <recommendedName>
        <fullName evidence="17">Chemotaxis protein</fullName>
    </recommendedName>
</protein>
<evidence type="ECO:0000256" key="2">
    <source>
        <dbReference type="ARBA" id="ARBA00022481"/>
    </source>
</evidence>
<dbReference type="InterPro" id="IPR033462">
    <property type="entry name" value="Cache_3-Cache_2"/>
</dbReference>
<feature type="domain" description="HAMP" evidence="14">
    <location>
        <begin position="584"/>
        <end position="630"/>
    </location>
</feature>
<dbReference type="GO" id="GO:0006935">
    <property type="term" value="P:chemotaxis"/>
    <property type="evidence" value="ECO:0007669"/>
    <property type="project" value="TreeGrafter"/>
</dbReference>
<dbReference type="InterPro" id="IPR035965">
    <property type="entry name" value="PAS-like_dom_sf"/>
</dbReference>
<keyword evidence="12" id="KW-0812">Transmembrane</keyword>
<dbReference type="AlphaFoldDB" id="A0A0Q9ZYL0"/>
<evidence type="ECO:0000256" key="6">
    <source>
        <dbReference type="ARBA" id="ARBA00022777"/>
    </source>
</evidence>
<feature type="domain" description="HAMP" evidence="14">
    <location>
        <begin position="353"/>
        <end position="405"/>
    </location>
</feature>
<dbReference type="InterPro" id="IPR029151">
    <property type="entry name" value="Sensor-like_sf"/>
</dbReference>
<evidence type="ECO:0000256" key="1">
    <source>
        <dbReference type="ARBA" id="ARBA00004370"/>
    </source>
</evidence>
<dbReference type="FunFam" id="1.10.287.950:FF:000002">
    <property type="entry name" value="Methyl-accepting chemotaxis protein"/>
    <property type="match status" value="1"/>
</dbReference>
<dbReference type="Pfam" id="PF18947">
    <property type="entry name" value="HAMP_2"/>
    <property type="match status" value="1"/>
</dbReference>
<evidence type="ECO:0000256" key="8">
    <source>
        <dbReference type="ARBA" id="ARBA00023012"/>
    </source>
</evidence>
<evidence type="ECO:0000259" key="13">
    <source>
        <dbReference type="PROSITE" id="PS50111"/>
    </source>
</evidence>
<evidence type="ECO:0000256" key="11">
    <source>
        <dbReference type="SAM" id="MobiDB-lite"/>
    </source>
</evidence>
<feature type="region of interest" description="Disordered" evidence="11">
    <location>
        <begin position="896"/>
        <end position="917"/>
    </location>
</feature>
<comment type="similarity">
    <text evidence="9">Belongs to the methyl-accepting chemotaxis (MCP) protein family.</text>
</comment>
<dbReference type="PANTHER" id="PTHR43531">
    <property type="entry name" value="PROTEIN ICFG"/>
    <property type="match status" value="1"/>
</dbReference>
<keyword evidence="12" id="KW-1133">Transmembrane helix</keyword>
<dbReference type="STRING" id="676599.ARC20_15700"/>
<sequence length="917" mass="96866">MKILSRLSIGLRLSLLVTLAVTLVLLTLTWRVYEQSAAAYETKSRQGLATATHVMQDTIALYDRALTQDTERLSGGFTALFPAGEASHARGKPLKRGEFDVGNLAFGGKALAADDQLVDRFTAGTGAVATIFSRSGDDFVRISTSLTNDKGERVIGTALDHKHPAYALVLENKPYTGRAKLFGNDYMTHYQPLVDAQGQVIGIAFVGVNYSAGLATLKERMRGLKIGADGYFFVVDEAEGDAHGKLVVHPNGEGQDAAALVAAEDREAFNKLVDSASEEAAVAVLGIAPDAKAEAVPATVSVEHFPRWKWTLVGVEPRTALTATLHHMMQVMIGLSVLAIALIAALVFVATRRMVSKPLAGACGVARDIAAGKLDGHIPAGGQDEVGELLRAMQRMQGDLRERIERDQAVAAENLRVRIALDSASTGTLITDPQMQVIYASPALRTMLNGYAEHIARALPDIDTDRPLVGQALAVLEPGGTLAPELVAQLQREGTVRRQVHFGEVCFDQNISLVRDERGQLLGTVCEWRDRTTEAKVEAEVARIVQAAVDGDLSQRVETEGRSGFYLLLARQLNGLLGANATSIAQISAVLDALARGDLTARMQGEFHGVFAQMRDDANATVAQLTGIVGRIQAASGSINLAAGEIAAGNSDLSRRTEQQAANLEETAASMEELTSTVKQNAEHARQANQLAQGAATVASQGGAVVGQVVDTMSGIEASSKKIAEIISVIDGIAFQTNILALNAAVEAARAGEQGRGFAVVASEVRTLAQRSANAAKEIKTLIDDSVGKVADGSALVHKAGATMGEIVASVQRVTDIMAEITAASQEQSAGIEQVNQTITQMDETTQQNAALVEEATAAARAMEEQAGHLSEAVSIFRTTQATPASAAVIALRPAAPPRTAAAAPRTERGGGHWQTF</sequence>
<evidence type="ECO:0000256" key="5">
    <source>
        <dbReference type="ARBA" id="ARBA00022741"/>
    </source>
</evidence>
<comment type="caution">
    <text evidence="15">The sequence shown here is derived from an EMBL/GenBank/DDBJ whole genome shotgun (WGS) entry which is preliminary data.</text>
</comment>
<dbReference type="InterPro" id="IPR004089">
    <property type="entry name" value="MCPsignal_dom"/>
</dbReference>
<evidence type="ECO:0000256" key="7">
    <source>
        <dbReference type="ARBA" id="ARBA00022840"/>
    </source>
</evidence>
<dbReference type="PROSITE" id="PS50111">
    <property type="entry name" value="CHEMOTAXIS_TRANSDUC_2"/>
    <property type="match status" value="1"/>
</dbReference>
<evidence type="ECO:0000256" key="10">
    <source>
        <dbReference type="PROSITE-ProRule" id="PRU00284"/>
    </source>
</evidence>
<dbReference type="Gene3D" id="6.10.340.10">
    <property type="match status" value="1"/>
</dbReference>
<dbReference type="InterPro" id="IPR000014">
    <property type="entry name" value="PAS"/>
</dbReference>
<keyword evidence="8" id="KW-0902">Two-component regulatory system</keyword>
<dbReference type="InterPro" id="IPR003660">
    <property type="entry name" value="HAMP_dom"/>
</dbReference>
<evidence type="ECO:0000256" key="4">
    <source>
        <dbReference type="ARBA" id="ARBA00022679"/>
    </source>
</evidence>
<comment type="subcellular location">
    <subcellularLocation>
        <location evidence="1">Membrane</location>
    </subcellularLocation>
</comment>
<keyword evidence="3" id="KW-0597">Phosphoprotein</keyword>
<evidence type="ECO:0000313" key="16">
    <source>
        <dbReference type="Proteomes" id="UP000051802"/>
    </source>
</evidence>
<dbReference type="SUPFAM" id="SSF58104">
    <property type="entry name" value="Methyl-accepting chemotaxis protein (MCP) signaling domain"/>
    <property type="match status" value="1"/>
</dbReference>
<dbReference type="Proteomes" id="UP000051802">
    <property type="component" value="Unassembled WGS sequence"/>
</dbReference>
<name>A0A0Q9ZYL0_9GAMM</name>
<keyword evidence="16" id="KW-1185">Reference proteome</keyword>
<reference evidence="15 16" key="1">
    <citation type="submission" date="2015-10" db="EMBL/GenBank/DDBJ databases">
        <title>Genome sequencing and analysis of members of genus Stenotrophomonas.</title>
        <authorList>
            <person name="Patil P.P."/>
            <person name="Midha S."/>
            <person name="Patil P.B."/>
        </authorList>
    </citation>
    <scope>NUCLEOTIDE SEQUENCE [LARGE SCALE GENOMIC DNA]</scope>
    <source>
        <strain evidence="15 16">JCM 16536</strain>
    </source>
</reference>
<keyword evidence="2" id="KW-0488">Methylation</keyword>
<dbReference type="GO" id="GO:0005524">
    <property type="term" value="F:ATP binding"/>
    <property type="evidence" value="ECO:0007669"/>
    <property type="project" value="UniProtKB-KW"/>
</dbReference>
<dbReference type="Gene3D" id="3.30.450.20">
    <property type="entry name" value="PAS domain"/>
    <property type="match status" value="2"/>
</dbReference>
<evidence type="ECO:0008006" key="17">
    <source>
        <dbReference type="Google" id="ProtNLM"/>
    </source>
</evidence>
<gene>
    <name evidence="15" type="ORF">ARC20_15700</name>
</gene>
<keyword evidence="12" id="KW-0472">Membrane</keyword>
<dbReference type="PANTHER" id="PTHR43531:SF14">
    <property type="entry name" value="METHYL-ACCEPTING CHEMOTAXIS PROTEIN I-RELATED"/>
    <property type="match status" value="1"/>
</dbReference>
<keyword evidence="7" id="KW-0067">ATP-binding</keyword>
<dbReference type="SUPFAM" id="SSF158472">
    <property type="entry name" value="HAMP domain-like"/>
    <property type="match status" value="1"/>
</dbReference>
<evidence type="ECO:0000256" key="3">
    <source>
        <dbReference type="ARBA" id="ARBA00022553"/>
    </source>
</evidence>
<dbReference type="Pfam" id="PF00672">
    <property type="entry name" value="HAMP"/>
    <property type="match status" value="1"/>
</dbReference>
<organism evidence="15 16">
    <name type="scientific">Stenotrophomonas panacihumi</name>
    <dbReference type="NCBI Taxonomy" id="676599"/>
    <lineage>
        <taxon>Bacteria</taxon>
        <taxon>Pseudomonadati</taxon>
        <taxon>Pseudomonadota</taxon>
        <taxon>Gammaproteobacteria</taxon>
        <taxon>Lysobacterales</taxon>
        <taxon>Lysobacteraceae</taxon>
        <taxon>Stenotrophomonas</taxon>
    </lineage>
</organism>
<dbReference type="Pfam" id="PF00015">
    <property type="entry name" value="MCPsignal"/>
    <property type="match status" value="1"/>
</dbReference>
<dbReference type="PROSITE" id="PS50885">
    <property type="entry name" value="HAMP"/>
    <property type="match status" value="2"/>
</dbReference>
<keyword evidence="6" id="KW-0418">Kinase</keyword>
<dbReference type="OrthoDB" id="8744489at2"/>
<evidence type="ECO:0000259" key="14">
    <source>
        <dbReference type="PROSITE" id="PS50885"/>
    </source>
</evidence>
<dbReference type="GO" id="GO:0005886">
    <property type="term" value="C:plasma membrane"/>
    <property type="evidence" value="ECO:0007669"/>
    <property type="project" value="TreeGrafter"/>
</dbReference>
<dbReference type="GO" id="GO:0004888">
    <property type="term" value="F:transmembrane signaling receptor activity"/>
    <property type="evidence" value="ECO:0007669"/>
    <property type="project" value="TreeGrafter"/>
</dbReference>
<dbReference type="SUPFAM" id="SSF55785">
    <property type="entry name" value="PYP-like sensor domain (PAS domain)"/>
    <property type="match status" value="1"/>
</dbReference>
<dbReference type="CDD" id="cd11386">
    <property type="entry name" value="MCP_signal"/>
    <property type="match status" value="1"/>
</dbReference>
<dbReference type="Gene3D" id="1.10.287.950">
    <property type="entry name" value="Methyl-accepting chemotaxis protein"/>
    <property type="match status" value="1"/>
</dbReference>
<dbReference type="Pfam" id="PF17201">
    <property type="entry name" value="Cache_3-Cache_2"/>
    <property type="match status" value="1"/>
</dbReference>
<keyword evidence="5" id="KW-0547">Nucleotide-binding</keyword>
<evidence type="ECO:0000313" key="15">
    <source>
        <dbReference type="EMBL" id="KRG37997.1"/>
    </source>
</evidence>
<feature type="transmembrane region" description="Helical" evidence="12">
    <location>
        <begin position="328"/>
        <end position="349"/>
    </location>
</feature>
<dbReference type="CDD" id="cd00130">
    <property type="entry name" value="PAS"/>
    <property type="match status" value="1"/>
</dbReference>
<dbReference type="SUPFAM" id="SSF103190">
    <property type="entry name" value="Sensory domain-like"/>
    <property type="match status" value="1"/>
</dbReference>
<dbReference type="SMART" id="SM00283">
    <property type="entry name" value="MA"/>
    <property type="match status" value="1"/>
</dbReference>
<proteinExistence type="inferred from homology"/>
<dbReference type="EMBL" id="LLXU01000127">
    <property type="protein sequence ID" value="KRG37997.1"/>
    <property type="molecule type" value="Genomic_DNA"/>
</dbReference>
<dbReference type="GO" id="GO:0000160">
    <property type="term" value="P:phosphorelay signal transduction system"/>
    <property type="evidence" value="ECO:0007669"/>
    <property type="project" value="UniProtKB-KW"/>
</dbReference>
<keyword evidence="4" id="KW-0808">Transferase</keyword>
<accession>A0A0Q9ZYL0</accession>
<evidence type="ECO:0000256" key="12">
    <source>
        <dbReference type="SAM" id="Phobius"/>
    </source>
</evidence>
<dbReference type="SMART" id="SM00304">
    <property type="entry name" value="HAMP"/>
    <property type="match status" value="2"/>
</dbReference>
<feature type="domain" description="Methyl-accepting transducer" evidence="13">
    <location>
        <begin position="635"/>
        <end position="864"/>
    </location>
</feature>
<dbReference type="RefSeq" id="WP_057648994.1">
    <property type="nucleotide sequence ID" value="NZ_LLXU01000127.1"/>
</dbReference>
<evidence type="ECO:0000256" key="9">
    <source>
        <dbReference type="ARBA" id="ARBA00029447"/>
    </source>
</evidence>
<dbReference type="InterPro" id="IPR051310">
    <property type="entry name" value="MCP_chemotaxis"/>
</dbReference>
<keyword evidence="10" id="KW-0807">Transducer</keyword>